<dbReference type="Proteomes" id="UP001054945">
    <property type="component" value="Unassembled WGS sequence"/>
</dbReference>
<name>A0AAV4N2N8_CAEEX</name>
<proteinExistence type="predicted"/>
<keyword evidence="2" id="KW-1185">Reference proteome</keyword>
<organism evidence="1 2">
    <name type="scientific">Caerostris extrusa</name>
    <name type="common">Bark spider</name>
    <name type="synonym">Caerostris bankana</name>
    <dbReference type="NCBI Taxonomy" id="172846"/>
    <lineage>
        <taxon>Eukaryota</taxon>
        <taxon>Metazoa</taxon>
        <taxon>Ecdysozoa</taxon>
        <taxon>Arthropoda</taxon>
        <taxon>Chelicerata</taxon>
        <taxon>Arachnida</taxon>
        <taxon>Araneae</taxon>
        <taxon>Araneomorphae</taxon>
        <taxon>Entelegynae</taxon>
        <taxon>Araneoidea</taxon>
        <taxon>Araneidae</taxon>
        <taxon>Caerostris</taxon>
    </lineage>
</organism>
<evidence type="ECO:0000313" key="2">
    <source>
        <dbReference type="Proteomes" id="UP001054945"/>
    </source>
</evidence>
<sequence>MDAFKIVCFTAYLGTGIETTPERKNNGREFSQWETKAAVVSPQQDVVSEQNLKIPIQTSLLEWLHMQQRYTVRQFTVICEICVFEISRRKKSQVFK</sequence>
<evidence type="ECO:0000313" key="1">
    <source>
        <dbReference type="EMBL" id="GIX78273.1"/>
    </source>
</evidence>
<dbReference type="AlphaFoldDB" id="A0AAV4N2N8"/>
<protein>
    <submittedName>
        <fullName evidence="1">Uncharacterized protein</fullName>
    </submittedName>
</protein>
<comment type="caution">
    <text evidence="1">The sequence shown here is derived from an EMBL/GenBank/DDBJ whole genome shotgun (WGS) entry which is preliminary data.</text>
</comment>
<accession>A0AAV4N2N8</accession>
<dbReference type="EMBL" id="BPLR01020397">
    <property type="protein sequence ID" value="GIX78273.1"/>
    <property type="molecule type" value="Genomic_DNA"/>
</dbReference>
<gene>
    <name evidence="1" type="ORF">CEXT_168081</name>
</gene>
<reference evidence="1 2" key="1">
    <citation type="submission" date="2021-06" db="EMBL/GenBank/DDBJ databases">
        <title>Caerostris extrusa draft genome.</title>
        <authorList>
            <person name="Kono N."/>
            <person name="Arakawa K."/>
        </authorList>
    </citation>
    <scope>NUCLEOTIDE SEQUENCE [LARGE SCALE GENOMIC DNA]</scope>
</reference>